<evidence type="ECO:0000256" key="1">
    <source>
        <dbReference type="SAM" id="MobiDB-lite"/>
    </source>
</evidence>
<feature type="region of interest" description="Disordered" evidence="1">
    <location>
        <begin position="139"/>
        <end position="158"/>
    </location>
</feature>
<dbReference type="Proteomes" id="UP000717585">
    <property type="component" value="Unassembled WGS sequence"/>
</dbReference>
<feature type="region of interest" description="Disordered" evidence="1">
    <location>
        <begin position="691"/>
        <end position="738"/>
    </location>
</feature>
<dbReference type="AlphaFoldDB" id="A0A8J6B1Y2"/>
<evidence type="ECO:0000313" key="3">
    <source>
        <dbReference type="Proteomes" id="UP000717585"/>
    </source>
</evidence>
<name>A0A8J6B1Y2_9EUKA</name>
<sequence length="832" mass="88747">MWYRGITGAEFFREHLKNVPGFREQGISNMSNEEFTEWAVENFRPRFEWPAMPKRPPRKWVVLGQHKTREIPPEESVVTPVEKPAKTEFPLSQKPEASRSPAAMAIADDQTRQSTSKGYTAAEPNQAGPIFQEGADVARGTEATHAPQAAEIPSPAIEGTRQVEVTAAGPSPDVTQPSRRVPELKVSAQSTGPKDIDAAHLAADEVTLAGMLSNPESPRSPAAMAVTAETRQATPEVHKAAESGQTPRVFQADADLARGTGETPAVTSISRMQKVQSPAINGSGPVEVTAVGASPDDARPKSVPELTISTQSADYPDARDNDASHVAADEVTLTGKPSSPEEPRSPAAMAVTAAQTRQATPKVYSAIETNQTARVFQEGTAVVRGPEIRSPDVTSITRAAKVQSPALDSTRPVEVTAVGRLVTQPKRMPELKVSAHSTGPRDIDSYQQATDEVTLAGRLSSPEEPRSPAAMAVTAAQTRQATPKVYSAIETNQTARVFQEGTAVVRGPEIRSPDVTSITRAAKVQSPALDSTRPVEVTAVGRLVTQPKRMPELKVSARPVKAPTEETLHKSADEVTLTGKPAKTETPPRSTFRSPTTVRLAPLPTLAEPALSTSLSMSYALPPALMPSSAAPLEQSHDAPLPSMKMIPSEPSLEDSTDSLMDLVTRLSPKVVAAVPNPVVKPVVAAASQVPAMADSTPQPERRVAQSRIPTPRSVQRPVKPLPAAREARAPPPMATPVAKAISPNTERTPIAEPESPVQEMTASFEADGIVTDFLPGQSASDLAAKARSPLSPGEVFPLDHKRRKAHLDTLVKYYGEQSILSRSDESTLSNF</sequence>
<reference evidence="2" key="1">
    <citation type="submission" date="2021-05" db="EMBL/GenBank/DDBJ databases">
        <title>A free-living protist that lacks canonical eukaryotic 1 DNA replication and segregation systems.</title>
        <authorList>
            <person name="Salas-Leiva D.E."/>
            <person name="Tromer E.C."/>
            <person name="Curtis B.A."/>
            <person name="Jerlstrom-Hultqvist J."/>
            <person name="Kolisko M."/>
            <person name="Yi Z."/>
            <person name="Salas-Leiva J.S."/>
            <person name="Gallot-Lavallee L."/>
            <person name="Kops G.J.P.L."/>
            <person name="Archibald J.M."/>
            <person name="Simpson A.G.B."/>
            <person name="Roger A.J."/>
        </authorList>
    </citation>
    <scope>NUCLEOTIDE SEQUENCE</scope>
    <source>
        <strain evidence="2">BICM</strain>
    </source>
</reference>
<feature type="region of interest" description="Disordered" evidence="1">
    <location>
        <begin position="168"/>
        <end position="197"/>
    </location>
</feature>
<feature type="region of interest" description="Disordered" evidence="1">
    <location>
        <begin position="212"/>
        <end position="246"/>
    </location>
</feature>
<proteinExistence type="predicted"/>
<keyword evidence="3" id="KW-1185">Reference proteome</keyword>
<comment type="caution">
    <text evidence="2">The sequence shown here is derived from an EMBL/GenBank/DDBJ whole genome shotgun (WGS) entry which is preliminary data.</text>
</comment>
<feature type="region of interest" description="Disordered" evidence="1">
    <location>
        <begin position="72"/>
        <end position="129"/>
    </location>
</feature>
<organism evidence="2 3">
    <name type="scientific">Carpediemonas membranifera</name>
    <dbReference type="NCBI Taxonomy" id="201153"/>
    <lineage>
        <taxon>Eukaryota</taxon>
        <taxon>Metamonada</taxon>
        <taxon>Carpediemonas-like organisms</taxon>
        <taxon>Carpediemonas</taxon>
    </lineage>
</organism>
<gene>
    <name evidence="2" type="ORF">J8273_4578</name>
</gene>
<evidence type="ECO:0000313" key="2">
    <source>
        <dbReference type="EMBL" id="KAG9393978.1"/>
    </source>
</evidence>
<accession>A0A8J6B1Y2</accession>
<protein>
    <submittedName>
        <fullName evidence="2">Uncharacterized protein</fullName>
    </submittedName>
</protein>
<dbReference type="EMBL" id="JAHDYR010000019">
    <property type="protein sequence ID" value="KAG9393978.1"/>
    <property type="molecule type" value="Genomic_DNA"/>
</dbReference>
<feature type="region of interest" description="Disordered" evidence="1">
    <location>
        <begin position="278"/>
        <end position="354"/>
    </location>
</feature>